<dbReference type="AlphaFoldDB" id="B7GCA1"/>
<evidence type="ECO:0000256" key="1">
    <source>
        <dbReference type="SAM" id="MobiDB-lite"/>
    </source>
</evidence>
<gene>
    <name evidence="3" type="ORF">PHATRDRAFT_49911</name>
</gene>
<organism evidence="3 4">
    <name type="scientific">Phaeodactylum tricornutum (strain CCAP 1055/1)</name>
    <dbReference type="NCBI Taxonomy" id="556484"/>
    <lineage>
        <taxon>Eukaryota</taxon>
        <taxon>Sar</taxon>
        <taxon>Stramenopiles</taxon>
        <taxon>Ochrophyta</taxon>
        <taxon>Bacillariophyta</taxon>
        <taxon>Bacillariophyceae</taxon>
        <taxon>Bacillariophycidae</taxon>
        <taxon>Naviculales</taxon>
        <taxon>Phaeodactylaceae</taxon>
        <taxon>Phaeodactylum</taxon>
    </lineage>
</organism>
<evidence type="ECO:0000313" key="3">
    <source>
        <dbReference type="EMBL" id="EEC43823.1"/>
    </source>
</evidence>
<reference evidence="4" key="2">
    <citation type="submission" date="2008-08" db="EMBL/GenBank/DDBJ databases">
        <authorList>
            <consortium name="Diatom Consortium"/>
            <person name="Grigoriev I."/>
            <person name="Grimwood J."/>
            <person name="Kuo A."/>
            <person name="Otillar R.P."/>
            <person name="Salamov A."/>
            <person name="Detter J.C."/>
            <person name="Lindquist E."/>
            <person name="Shapiro H."/>
            <person name="Lucas S."/>
            <person name="Glavina del Rio T."/>
            <person name="Pitluck S."/>
            <person name="Rokhsar D."/>
            <person name="Bowler C."/>
        </authorList>
    </citation>
    <scope>GENOME REANNOTATION</scope>
    <source>
        <strain evidence="4">CCAP 1055/1</strain>
    </source>
</reference>
<keyword evidence="4" id="KW-1185">Reference proteome</keyword>
<proteinExistence type="predicted"/>
<evidence type="ECO:0000313" key="4">
    <source>
        <dbReference type="Proteomes" id="UP000000759"/>
    </source>
</evidence>
<sequence length="257" mass="29870">MIPHTDDYWKTTEAEERSYYSYQQPPSHHSEHSSAFERHPAYQDFEPPRYRQPAPRSYPQPHQQYQPASWYDHSYHQHHRSYYQHAHPPAFNQAHHPETHDPSLQSSPPEVVYLQRDRSSSPGLVFEIKGTDVLCGRGAPTNWHEGNQYFRQLVNKHQAAYLAAKRVEKPEIAILIVQLVKERGGRFLKRTKRPGLGPSGHFGWQEIDEHRAYEKVCQALREGAPDLRRKLAVKKFSSPCVGERGGDEHTREHSAEV</sequence>
<dbReference type="RefSeq" id="XP_002184764.1">
    <property type="nucleotide sequence ID" value="XM_002184728.1"/>
</dbReference>
<feature type="domain" description="DUF6824" evidence="2">
    <location>
        <begin position="132"/>
        <end position="222"/>
    </location>
</feature>
<dbReference type="EMBL" id="CM000627">
    <property type="protein sequence ID" value="EEC43823.1"/>
    <property type="molecule type" value="Genomic_DNA"/>
</dbReference>
<dbReference type="Proteomes" id="UP000000759">
    <property type="component" value="Chromosome 25"/>
</dbReference>
<dbReference type="KEGG" id="pti:PHATRDRAFT_49911"/>
<dbReference type="OrthoDB" id="56728at2759"/>
<feature type="region of interest" description="Disordered" evidence="1">
    <location>
        <begin position="45"/>
        <end position="66"/>
    </location>
</feature>
<name>B7GCA1_PHATC</name>
<dbReference type="InParanoid" id="B7GCA1"/>
<dbReference type="HOGENOM" id="CLU_1083632_0_0_1"/>
<reference evidence="3 4" key="1">
    <citation type="journal article" date="2008" name="Nature">
        <title>The Phaeodactylum genome reveals the evolutionary history of diatom genomes.</title>
        <authorList>
            <person name="Bowler C."/>
            <person name="Allen A.E."/>
            <person name="Badger J.H."/>
            <person name="Grimwood J."/>
            <person name="Jabbari K."/>
            <person name="Kuo A."/>
            <person name="Maheswari U."/>
            <person name="Martens C."/>
            <person name="Maumus F."/>
            <person name="Otillar R.P."/>
            <person name="Rayko E."/>
            <person name="Salamov A."/>
            <person name="Vandepoele K."/>
            <person name="Beszteri B."/>
            <person name="Gruber A."/>
            <person name="Heijde M."/>
            <person name="Katinka M."/>
            <person name="Mock T."/>
            <person name="Valentin K."/>
            <person name="Verret F."/>
            <person name="Berges J.A."/>
            <person name="Brownlee C."/>
            <person name="Cadoret J.P."/>
            <person name="Chiovitti A."/>
            <person name="Choi C.J."/>
            <person name="Coesel S."/>
            <person name="De Martino A."/>
            <person name="Detter J.C."/>
            <person name="Durkin C."/>
            <person name="Falciatore A."/>
            <person name="Fournet J."/>
            <person name="Haruta M."/>
            <person name="Huysman M.J."/>
            <person name="Jenkins B.D."/>
            <person name="Jiroutova K."/>
            <person name="Jorgensen R.E."/>
            <person name="Joubert Y."/>
            <person name="Kaplan A."/>
            <person name="Kroger N."/>
            <person name="Kroth P.G."/>
            <person name="La Roche J."/>
            <person name="Lindquist E."/>
            <person name="Lommer M."/>
            <person name="Martin-Jezequel V."/>
            <person name="Lopez P.J."/>
            <person name="Lucas S."/>
            <person name="Mangogna M."/>
            <person name="McGinnis K."/>
            <person name="Medlin L.K."/>
            <person name="Montsant A."/>
            <person name="Oudot-Le Secq M.P."/>
            <person name="Napoli C."/>
            <person name="Obornik M."/>
            <person name="Parker M.S."/>
            <person name="Petit J.L."/>
            <person name="Porcel B.M."/>
            <person name="Poulsen N."/>
            <person name="Robison M."/>
            <person name="Rychlewski L."/>
            <person name="Rynearson T.A."/>
            <person name="Schmutz J."/>
            <person name="Shapiro H."/>
            <person name="Siaut M."/>
            <person name="Stanley M."/>
            <person name="Sussman M.R."/>
            <person name="Taylor A.R."/>
            <person name="Vardi A."/>
            <person name="von Dassow P."/>
            <person name="Vyverman W."/>
            <person name="Willis A."/>
            <person name="Wyrwicz L.S."/>
            <person name="Rokhsar D.S."/>
            <person name="Weissenbach J."/>
            <person name="Armbrust E.V."/>
            <person name="Green B.R."/>
            <person name="Van de Peer Y."/>
            <person name="Grigoriev I.V."/>
        </authorList>
    </citation>
    <scope>NUCLEOTIDE SEQUENCE [LARGE SCALE GENOMIC DNA]</scope>
    <source>
        <strain evidence="3 4">CCAP 1055/1</strain>
    </source>
</reference>
<dbReference type="InterPro" id="IPR049227">
    <property type="entry name" value="DUF6824"/>
</dbReference>
<protein>
    <recommendedName>
        <fullName evidence="2">DUF6824 domain-containing protein</fullName>
    </recommendedName>
</protein>
<accession>B7GCA1</accession>
<dbReference type="Pfam" id="PF20710">
    <property type="entry name" value="DUF6824"/>
    <property type="match status" value="1"/>
</dbReference>
<dbReference type="PaxDb" id="2850-Phatr49911"/>
<feature type="region of interest" description="Disordered" evidence="1">
    <location>
        <begin position="89"/>
        <end position="108"/>
    </location>
</feature>
<dbReference type="GeneID" id="7198531"/>
<evidence type="ECO:0000259" key="2">
    <source>
        <dbReference type="Pfam" id="PF20710"/>
    </source>
</evidence>